<dbReference type="EMBL" id="JAGDYP010000004">
    <property type="protein sequence ID" value="MBO1884201.1"/>
    <property type="molecule type" value="Genomic_DNA"/>
</dbReference>
<dbReference type="Proteomes" id="UP000681610">
    <property type="component" value="Unassembled WGS sequence"/>
</dbReference>
<evidence type="ECO:0000313" key="3">
    <source>
        <dbReference type="Proteomes" id="UP000681610"/>
    </source>
</evidence>
<reference evidence="2 3" key="1">
    <citation type="submission" date="2021-03" db="EMBL/GenBank/DDBJ databases">
        <title>Isolation and description of Capnocytophaga bilenii sp. nov., a novel Capnocytophaga species, isolated from a gingivitis subject.</title>
        <authorList>
            <person name="Antezack A."/>
            <person name="Monnet-Corti V."/>
            <person name="La Scola B."/>
        </authorList>
    </citation>
    <scope>NUCLEOTIDE SEQUENCE [LARGE SCALE GENOMIC DNA]</scope>
    <source>
        <strain evidence="2 3">Marseille-Q4570</strain>
    </source>
</reference>
<evidence type="ECO:0000256" key="1">
    <source>
        <dbReference type="SAM" id="SignalP"/>
    </source>
</evidence>
<keyword evidence="1" id="KW-0732">Signal</keyword>
<sequence>MKKELIFIYIISIVLLLPAVAQAQTHTVTTKTATKTTSIALPSKQAAPTYKQRYGLRVGADISRLIIPFFNKDYYGVEFVGDYRLSQNYYAAAEIGFERKATTEDFFAYTTQGQYLRLGFDYNSYGNWYGMENMIYVGARYGISLFSQELTYYTLHKDNQYFDESVVGTNPSWLRTYNGRTAHWLEVVIGLKAELLRNFYAGISMHVGCLVLQTGASGFPNYYIPAFGRVYENSRFGTNFNYTFSYLIPLYKKNKETSISKK</sequence>
<comment type="caution">
    <text evidence="2">The sequence shown here is derived from an EMBL/GenBank/DDBJ whole genome shotgun (WGS) entry which is preliminary data.</text>
</comment>
<keyword evidence="3" id="KW-1185">Reference proteome</keyword>
<dbReference type="InterPro" id="IPR046111">
    <property type="entry name" value="DUF6048"/>
</dbReference>
<evidence type="ECO:0000313" key="2">
    <source>
        <dbReference type="EMBL" id="MBO1884201.1"/>
    </source>
</evidence>
<dbReference type="Pfam" id="PF19515">
    <property type="entry name" value="DUF6048"/>
    <property type="match status" value="1"/>
</dbReference>
<organism evidence="2 3">
    <name type="scientific">Capnocytophaga bilenii</name>
    <dbReference type="NCBI Taxonomy" id="2819369"/>
    <lineage>
        <taxon>Bacteria</taxon>
        <taxon>Pseudomonadati</taxon>
        <taxon>Bacteroidota</taxon>
        <taxon>Flavobacteriia</taxon>
        <taxon>Flavobacteriales</taxon>
        <taxon>Flavobacteriaceae</taxon>
        <taxon>Capnocytophaga</taxon>
    </lineage>
</organism>
<protein>
    <recommendedName>
        <fullName evidence="4">Outer membrane protein beta-barrel domain-containing protein</fullName>
    </recommendedName>
</protein>
<evidence type="ECO:0008006" key="4">
    <source>
        <dbReference type="Google" id="ProtNLM"/>
    </source>
</evidence>
<accession>A0ABS3PY01</accession>
<feature type="signal peptide" evidence="1">
    <location>
        <begin position="1"/>
        <end position="23"/>
    </location>
</feature>
<gene>
    <name evidence="2" type="ORF">J4N46_07160</name>
</gene>
<dbReference type="RefSeq" id="WP_208058735.1">
    <property type="nucleotide sequence ID" value="NZ_JAGDYP010000004.1"/>
</dbReference>
<name>A0ABS3PY01_9FLAO</name>
<proteinExistence type="predicted"/>
<feature type="chain" id="PRO_5047056971" description="Outer membrane protein beta-barrel domain-containing protein" evidence="1">
    <location>
        <begin position="24"/>
        <end position="262"/>
    </location>
</feature>